<gene>
    <name evidence="1" type="ORF">AW09_000239</name>
</gene>
<dbReference type="AlphaFoldDB" id="A0A080LZV5"/>
<evidence type="ECO:0000313" key="2">
    <source>
        <dbReference type="Proteomes" id="UP000020077"/>
    </source>
</evidence>
<accession>A0A080LZV5</accession>
<evidence type="ECO:0000313" key="1">
    <source>
        <dbReference type="EMBL" id="KFB74473.1"/>
    </source>
</evidence>
<name>A0A080LZV5_9PROT</name>
<dbReference type="Proteomes" id="UP000020077">
    <property type="component" value="Unassembled WGS sequence"/>
</dbReference>
<comment type="caution">
    <text evidence="1">The sequence shown here is derived from an EMBL/GenBank/DDBJ whole genome shotgun (WGS) entry which is preliminary data.</text>
</comment>
<organism evidence="1 2">
    <name type="scientific">Candidatus Accumulibacter phosphatis</name>
    <dbReference type="NCBI Taxonomy" id="327160"/>
    <lineage>
        <taxon>Bacteria</taxon>
        <taxon>Pseudomonadati</taxon>
        <taxon>Pseudomonadota</taxon>
        <taxon>Betaproteobacteria</taxon>
        <taxon>Candidatus Accumulibacter</taxon>
    </lineage>
</organism>
<protein>
    <submittedName>
        <fullName evidence="1">Uncharacterized protein</fullName>
    </submittedName>
</protein>
<reference evidence="1 2" key="1">
    <citation type="submission" date="2014-02" db="EMBL/GenBank/DDBJ databases">
        <title>Expanding our view of genomic diversity in Candidatus Accumulibacter clades.</title>
        <authorList>
            <person name="Skennerton C.T."/>
            <person name="Barr J.J."/>
            <person name="Slater F.R."/>
            <person name="Bond P.L."/>
            <person name="Tyson G.W."/>
        </authorList>
    </citation>
    <scope>NUCLEOTIDE SEQUENCE [LARGE SCALE GENOMIC DNA]</scope>
    <source>
        <strain evidence="2">BA-91</strain>
    </source>
</reference>
<sequence>MPSVANYLANSQPGLTPGMLFSLSAVVPCHVPQTTPCAIAGLILAFFHTNRPLPCSWRQTPASPRCRPSSTEFNKSTVRLNMAVTADLKRFLATFDRKMRVWTAPSAHRE</sequence>
<proteinExistence type="predicted"/>
<dbReference type="EMBL" id="JDVG02000032">
    <property type="protein sequence ID" value="KFB74473.1"/>
    <property type="molecule type" value="Genomic_DNA"/>
</dbReference>